<keyword evidence="2" id="KW-1185">Reference proteome</keyword>
<name>A0AAD7ZA91_DIPPU</name>
<proteinExistence type="predicted"/>
<feature type="non-terminal residue" evidence="1">
    <location>
        <position position="64"/>
    </location>
</feature>
<reference evidence="1" key="1">
    <citation type="journal article" date="2023" name="IScience">
        <title>Live-bearing cockroach genome reveals convergent evolutionary mechanisms linked to viviparity in insects and beyond.</title>
        <authorList>
            <person name="Fouks B."/>
            <person name="Harrison M.C."/>
            <person name="Mikhailova A.A."/>
            <person name="Marchal E."/>
            <person name="English S."/>
            <person name="Carruthers M."/>
            <person name="Jennings E.C."/>
            <person name="Chiamaka E.L."/>
            <person name="Frigard R.A."/>
            <person name="Pippel M."/>
            <person name="Attardo G.M."/>
            <person name="Benoit J.B."/>
            <person name="Bornberg-Bauer E."/>
            <person name="Tobe S.S."/>
        </authorList>
    </citation>
    <scope>NUCLEOTIDE SEQUENCE</scope>
    <source>
        <strain evidence="1">Stay&amp;Tobe</strain>
    </source>
</reference>
<dbReference type="Proteomes" id="UP001233999">
    <property type="component" value="Unassembled WGS sequence"/>
</dbReference>
<accession>A0AAD7ZA91</accession>
<feature type="non-terminal residue" evidence="1">
    <location>
        <position position="1"/>
    </location>
</feature>
<reference evidence="1" key="2">
    <citation type="submission" date="2023-05" db="EMBL/GenBank/DDBJ databases">
        <authorList>
            <person name="Fouks B."/>
        </authorList>
    </citation>
    <scope>NUCLEOTIDE SEQUENCE</scope>
    <source>
        <strain evidence="1">Stay&amp;Tobe</strain>
        <tissue evidence="1">Testes</tissue>
    </source>
</reference>
<dbReference type="AlphaFoldDB" id="A0AAD7ZA91"/>
<dbReference type="EMBL" id="JASPKZ010009800">
    <property type="protein sequence ID" value="KAJ9576323.1"/>
    <property type="molecule type" value="Genomic_DNA"/>
</dbReference>
<evidence type="ECO:0000313" key="2">
    <source>
        <dbReference type="Proteomes" id="UP001233999"/>
    </source>
</evidence>
<organism evidence="1 2">
    <name type="scientific">Diploptera punctata</name>
    <name type="common">Pacific beetle cockroach</name>
    <dbReference type="NCBI Taxonomy" id="6984"/>
    <lineage>
        <taxon>Eukaryota</taxon>
        <taxon>Metazoa</taxon>
        <taxon>Ecdysozoa</taxon>
        <taxon>Arthropoda</taxon>
        <taxon>Hexapoda</taxon>
        <taxon>Insecta</taxon>
        <taxon>Pterygota</taxon>
        <taxon>Neoptera</taxon>
        <taxon>Polyneoptera</taxon>
        <taxon>Dictyoptera</taxon>
        <taxon>Blattodea</taxon>
        <taxon>Blaberoidea</taxon>
        <taxon>Blaberidae</taxon>
        <taxon>Diplopterinae</taxon>
        <taxon>Diploptera</taxon>
    </lineage>
</organism>
<comment type="caution">
    <text evidence="1">The sequence shown here is derived from an EMBL/GenBank/DDBJ whole genome shotgun (WGS) entry which is preliminary data.</text>
</comment>
<sequence>NQCGKRRLNKLLKMSRVVHEICYCFKLHYTSRSASTARYCSFLLITRPLPPLVQANDCASGITM</sequence>
<evidence type="ECO:0000313" key="1">
    <source>
        <dbReference type="EMBL" id="KAJ9576323.1"/>
    </source>
</evidence>
<protein>
    <submittedName>
        <fullName evidence="1">Uncharacterized protein</fullName>
    </submittedName>
</protein>
<gene>
    <name evidence="1" type="ORF">L9F63_006823</name>
</gene>